<proteinExistence type="predicted"/>
<dbReference type="GO" id="GO:0060271">
    <property type="term" value="P:cilium assembly"/>
    <property type="evidence" value="ECO:0007669"/>
    <property type="project" value="TreeGrafter"/>
</dbReference>
<accession>A0AA35RFJ9</accession>
<sequence length="274" mass="31106">MASGVSAEELKLQLVSEERYLEDRVNHVERHVAALALDLGALVRKMARLRDKGDKIVSSVRDFASAEAGTMRKSLEGLGECLSAVENSQQLQIDRMEAKVVKPLLEYEGVCKKAKEEIRVAHGVWEKEVNKQRNMDRVRFRDPANRKRILQFESDLQKLKIERLRSFKAIEDYLEAFERKRTHDLRVVLGEFITAQLAHHAKSLELYTLAYRHVQNICEDETVELFQQGLNPRRTGGYHGAGVPALGQPLFRTSSDPSLLSATATTTHSNYPPQ</sequence>
<protein>
    <submittedName>
        <fullName evidence="1">Protein FAM92A</fullName>
    </submittedName>
</protein>
<dbReference type="AlphaFoldDB" id="A0AA35RFJ9"/>
<dbReference type="SUPFAM" id="SSF103657">
    <property type="entry name" value="BAR/IMD domain-like"/>
    <property type="match status" value="1"/>
</dbReference>
<reference evidence="1" key="1">
    <citation type="submission" date="2023-03" db="EMBL/GenBank/DDBJ databases">
        <authorList>
            <person name="Steffen K."/>
            <person name="Cardenas P."/>
        </authorList>
    </citation>
    <scope>NUCLEOTIDE SEQUENCE</scope>
</reference>
<dbReference type="InterPro" id="IPR027267">
    <property type="entry name" value="AH/BAR_dom_sf"/>
</dbReference>
<dbReference type="PANTHER" id="PTHR21223">
    <property type="entry name" value="CBY1-INTERACTING BAR DOMAIN-CONTAINING PROTEIN HOMOLOG"/>
    <property type="match status" value="1"/>
</dbReference>
<dbReference type="GO" id="GO:0036064">
    <property type="term" value="C:ciliary basal body"/>
    <property type="evidence" value="ECO:0007669"/>
    <property type="project" value="TreeGrafter"/>
</dbReference>
<dbReference type="Gene3D" id="1.20.1270.60">
    <property type="entry name" value="Arfaptin homology (AH) domain/BAR domain"/>
    <property type="match status" value="1"/>
</dbReference>
<gene>
    <name evidence="1" type="ORF">GBAR_LOCUS6784</name>
</gene>
<name>A0AA35RFJ9_GEOBA</name>
<dbReference type="InterPro" id="IPR009602">
    <property type="entry name" value="CBAR/FAM92"/>
</dbReference>
<evidence type="ECO:0000313" key="2">
    <source>
        <dbReference type="Proteomes" id="UP001174909"/>
    </source>
</evidence>
<organism evidence="1 2">
    <name type="scientific">Geodia barretti</name>
    <name type="common">Barrett's horny sponge</name>
    <dbReference type="NCBI Taxonomy" id="519541"/>
    <lineage>
        <taxon>Eukaryota</taxon>
        <taxon>Metazoa</taxon>
        <taxon>Porifera</taxon>
        <taxon>Demospongiae</taxon>
        <taxon>Heteroscleromorpha</taxon>
        <taxon>Tetractinellida</taxon>
        <taxon>Astrophorina</taxon>
        <taxon>Geodiidae</taxon>
        <taxon>Geodia</taxon>
    </lineage>
</organism>
<dbReference type="EMBL" id="CASHTH010001023">
    <property type="protein sequence ID" value="CAI8010294.1"/>
    <property type="molecule type" value="Genomic_DNA"/>
</dbReference>
<dbReference type="PANTHER" id="PTHR21223:SF2">
    <property type="entry name" value="CBY1-INTERACTING BAR DOMAIN-CONTAINING PROTEIN HOMOLOG"/>
    <property type="match status" value="1"/>
</dbReference>
<dbReference type="Proteomes" id="UP001174909">
    <property type="component" value="Unassembled WGS sequence"/>
</dbReference>
<comment type="caution">
    <text evidence="1">The sequence shown here is derived from an EMBL/GenBank/DDBJ whole genome shotgun (WGS) entry which is preliminary data.</text>
</comment>
<dbReference type="Pfam" id="PF06730">
    <property type="entry name" value="FAM92"/>
    <property type="match status" value="1"/>
</dbReference>
<keyword evidence="2" id="KW-1185">Reference proteome</keyword>
<dbReference type="GO" id="GO:0035869">
    <property type="term" value="C:ciliary transition zone"/>
    <property type="evidence" value="ECO:0007669"/>
    <property type="project" value="TreeGrafter"/>
</dbReference>
<evidence type="ECO:0000313" key="1">
    <source>
        <dbReference type="EMBL" id="CAI8010294.1"/>
    </source>
</evidence>